<keyword evidence="3" id="KW-0808">Transferase</keyword>
<keyword evidence="3" id="KW-0548">Nucleotidyltransferase</keyword>
<comment type="similarity">
    <text evidence="1">Belongs to the bacterial reverse transcriptase family.</text>
</comment>
<evidence type="ECO:0000256" key="1">
    <source>
        <dbReference type="ARBA" id="ARBA00034120"/>
    </source>
</evidence>
<dbReference type="PANTHER" id="PTHR34047">
    <property type="entry name" value="NUCLEAR INTRON MATURASE 1, MITOCHONDRIAL-RELATED"/>
    <property type="match status" value="1"/>
</dbReference>
<organism evidence="3 4">
    <name type="scientific">Marinomonas spartinae</name>
    <dbReference type="NCBI Taxonomy" id="1792290"/>
    <lineage>
        <taxon>Bacteria</taxon>
        <taxon>Pseudomonadati</taxon>
        <taxon>Pseudomonadota</taxon>
        <taxon>Gammaproteobacteria</taxon>
        <taxon>Oceanospirillales</taxon>
        <taxon>Oceanospirillaceae</taxon>
        <taxon>Marinomonas</taxon>
    </lineage>
</organism>
<dbReference type="PANTHER" id="PTHR34047:SF8">
    <property type="entry name" value="PROTEIN YKFC"/>
    <property type="match status" value="1"/>
</dbReference>
<dbReference type="GO" id="GO:0003964">
    <property type="term" value="F:RNA-directed DNA polymerase activity"/>
    <property type="evidence" value="ECO:0007669"/>
    <property type="project" value="UniProtKB-KW"/>
</dbReference>
<dbReference type="EMBL" id="FLOB01000004">
    <property type="protein sequence ID" value="SBS31940.1"/>
    <property type="molecule type" value="Genomic_DNA"/>
</dbReference>
<dbReference type="STRING" id="1792290.MSP8886_02287"/>
<evidence type="ECO:0000313" key="4">
    <source>
        <dbReference type="Proteomes" id="UP000092544"/>
    </source>
</evidence>
<proteinExistence type="inferred from homology"/>
<feature type="domain" description="Reverse transcriptase" evidence="2">
    <location>
        <begin position="1"/>
        <end position="268"/>
    </location>
</feature>
<evidence type="ECO:0000259" key="2">
    <source>
        <dbReference type="PROSITE" id="PS50878"/>
    </source>
</evidence>
<dbReference type="Pfam" id="PF00078">
    <property type="entry name" value="RVT_1"/>
    <property type="match status" value="1"/>
</dbReference>
<dbReference type="SUPFAM" id="SSF56672">
    <property type="entry name" value="DNA/RNA polymerases"/>
    <property type="match status" value="1"/>
</dbReference>
<gene>
    <name evidence="3" type="ORF">MSP8886_02287</name>
</gene>
<dbReference type="AlphaFoldDB" id="A0A1A8TFT3"/>
<protein>
    <submittedName>
        <fullName evidence="3">Reverse transcriptase (RNA-dependent DNA polymerase)</fullName>
    </submittedName>
</protein>
<dbReference type="InterPro" id="IPR051083">
    <property type="entry name" value="GrpII_Intron_Splice-Mob/Def"/>
</dbReference>
<dbReference type="Proteomes" id="UP000092544">
    <property type="component" value="Unassembled WGS sequence"/>
</dbReference>
<dbReference type="CDD" id="cd01651">
    <property type="entry name" value="RT_G2_intron"/>
    <property type="match status" value="1"/>
</dbReference>
<dbReference type="InterPro" id="IPR000477">
    <property type="entry name" value="RT_dom"/>
</dbReference>
<dbReference type="PROSITE" id="PS50878">
    <property type="entry name" value="RT_POL"/>
    <property type="match status" value="1"/>
</dbReference>
<name>A0A1A8TFT3_9GAMM</name>
<reference evidence="3 4" key="1">
    <citation type="submission" date="2016-06" db="EMBL/GenBank/DDBJ databases">
        <authorList>
            <person name="Kjaerup R.B."/>
            <person name="Dalgaard T.S."/>
            <person name="Juul-Madsen H.R."/>
        </authorList>
    </citation>
    <scope>NUCLEOTIDE SEQUENCE [LARGE SCALE GENOMIC DNA]</scope>
    <source>
        <strain evidence="3 4">CECT 8886</strain>
    </source>
</reference>
<accession>A0A1A8TFT3</accession>
<dbReference type="InterPro" id="IPR043502">
    <property type="entry name" value="DNA/RNA_pol_sf"/>
</dbReference>
<evidence type="ECO:0000313" key="3">
    <source>
        <dbReference type="EMBL" id="SBS31940.1"/>
    </source>
</evidence>
<keyword evidence="3" id="KW-0695">RNA-directed DNA polymerase</keyword>
<sequence length="357" mass="40859">MASITSERNLLNAFHWICQRRKESHSNNDVWHLRFHWSSIVPSLREAMRMGTYRFSPCRALSTSAGSIGVWCAQDALVLKAISLMLTEQLSQKLSHHCYHLAGKGLKACVKQIKKEVSDYKHVCRSDVNSYYATINHDILMAQLRELIPDSALLALLEQLLARLDDVNGELYSVATGINKGSPLSPLLGAIYLLKMDKALGDYCAKHDLRYYRYMDDWVILCKTRHQLRTAVKLMNQSLNDVKQTKHPFKTYIGKIKENGFDFLGYRIVQQKKKLSLAWKTWANHLTKLQQLYEQGTPKARIAEYVTRWLTWVRGGVEIDLIKVIREGMASDMAKGINGSEWLAEIYGRALGEVELI</sequence>
<keyword evidence="4" id="KW-1185">Reference proteome</keyword>